<dbReference type="Pfam" id="PF08325">
    <property type="entry name" value="WLM"/>
    <property type="match status" value="1"/>
</dbReference>
<feature type="domain" description="WLM" evidence="2">
    <location>
        <begin position="129"/>
        <end position="317"/>
    </location>
</feature>
<dbReference type="InParanoid" id="A0A2R5GUV4"/>
<dbReference type="PANTHER" id="PTHR47796">
    <property type="entry name" value="ZINC METALLOPROTEINASE-LIKE PROTEIN"/>
    <property type="match status" value="1"/>
</dbReference>
<evidence type="ECO:0000256" key="1">
    <source>
        <dbReference type="SAM" id="MobiDB-lite"/>
    </source>
</evidence>
<dbReference type="Pfam" id="PF09409">
    <property type="entry name" value="PUB"/>
    <property type="match status" value="1"/>
</dbReference>
<dbReference type="Gene3D" id="3.10.20.90">
    <property type="entry name" value="Phosphatidylinositol 3-kinase Catalytic Subunit, Chain A, domain 1"/>
    <property type="match status" value="1"/>
</dbReference>
<evidence type="ECO:0000313" key="3">
    <source>
        <dbReference type="EMBL" id="GBG34345.1"/>
    </source>
</evidence>
<evidence type="ECO:0000313" key="4">
    <source>
        <dbReference type="Proteomes" id="UP000241890"/>
    </source>
</evidence>
<organism evidence="3 4">
    <name type="scientific">Hondaea fermentalgiana</name>
    <dbReference type="NCBI Taxonomy" id="2315210"/>
    <lineage>
        <taxon>Eukaryota</taxon>
        <taxon>Sar</taxon>
        <taxon>Stramenopiles</taxon>
        <taxon>Bigyra</taxon>
        <taxon>Labyrinthulomycetes</taxon>
        <taxon>Thraustochytrida</taxon>
        <taxon>Thraustochytriidae</taxon>
        <taxon>Hondaea</taxon>
    </lineage>
</organism>
<dbReference type="CDD" id="cd09212">
    <property type="entry name" value="PUB"/>
    <property type="match status" value="1"/>
</dbReference>
<comment type="caution">
    <text evidence="3">The sequence shown here is derived from an EMBL/GenBank/DDBJ whole genome shotgun (WGS) entry which is preliminary data.</text>
</comment>
<dbReference type="InterPro" id="IPR036339">
    <property type="entry name" value="PUB-like_dom_sf"/>
</dbReference>
<evidence type="ECO:0000259" key="2">
    <source>
        <dbReference type="PROSITE" id="PS51397"/>
    </source>
</evidence>
<dbReference type="SUPFAM" id="SSF143503">
    <property type="entry name" value="PUG domain-like"/>
    <property type="match status" value="1"/>
</dbReference>
<protein>
    <submittedName>
        <fullName evidence="3">Peptide-N4-N-acetyl-beta-glucosaminylasparagine amidase</fullName>
    </submittedName>
</protein>
<dbReference type="EMBL" id="BEYU01000188">
    <property type="protein sequence ID" value="GBG34345.1"/>
    <property type="molecule type" value="Genomic_DNA"/>
</dbReference>
<proteinExistence type="predicted"/>
<dbReference type="AlphaFoldDB" id="A0A2R5GUV4"/>
<keyword evidence="4" id="KW-1185">Reference proteome</keyword>
<sequence length="432" mass="48215">MATAARLRVRFRGEELSVAANSLAEAQSQLFAQTGVPPERQKLVAKAGARVQDDEQLAGLVARGQQGDGELVQLFGSTEQEVEAVAEAEASGTEAAARIVWNDLDVDYDEVQREREHQSAVREREARMRTAASTEWRFHGYRSLPQFRDAGRAREILERLGTDPGFVAVMRKHRWKVGVLSEMYPDGKVGVDPVCVLGVNINKGQEISLRLRTDDLQGFRKYDEVKKVLCHELSHMVHSDHDAEFYKLMRQIEKEQVALDWRSSHGRVLGGDHFLNAALVAKPSPVSPPKPQGGRGDMETPPFQSEDLLDESERETVSRAVGQIVERNEPQVALRALEMISKVLGNIVRSPENEKFRRLRIANAKFKETIGDALGARHVLATTGWELQKDNVQGEDVLIFVHSERSLARTQFGLHQALELTELTRALLGAPA</sequence>
<accession>A0A2R5GUV4</accession>
<dbReference type="PANTHER" id="PTHR47796:SF1">
    <property type="entry name" value="OS08G0500800 PROTEIN"/>
    <property type="match status" value="1"/>
</dbReference>
<dbReference type="Gene3D" id="3.30.2010.10">
    <property type="entry name" value="Metalloproteases ('zincins'), catalytic domain"/>
    <property type="match status" value="1"/>
</dbReference>
<dbReference type="Gene3D" id="1.20.58.2190">
    <property type="match status" value="1"/>
</dbReference>
<gene>
    <name evidence="3" type="ORF">FCC1311_105682</name>
</gene>
<dbReference type="PROSITE" id="PS51397">
    <property type="entry name" value="WLM"/>
    <property type="match status" value="1"/>
</dbReference>
<reference evidence="3 4" key="1">
    <citation type="submission" date="2017-12" db="EMBL/GenBank/DDBJ databases">
        <title>Sequencing, de novo assembly and annotation of complete genome of a new Thraustochytrid species, strain FCC1311.</title>
        <authorList>
            <person name="Sedici K."/>
            <person name="Godart F."/>
            <person name="Aiese Cigliano R."/>
            <person name="Sanseverino W."/>
            <person name="Barakat M."/>
            <person name="Ortet P."/>
            <person name="Marechal E."/>
            <person name="Cagnac O."/>
            <person name="Amato A."/>
        </authorList>
    </citation>
    <scope>NUCLEOTIDE SEQUENCE [LARGE SCALE GENOMIC DNA]</scope>
</reference>
<dbReference type="InterPro" id="IPR018997">
    <property type="entry name" value="PUB_domain"/>
</dbReference>
<feature type="region of interest" description="Disordered" evidence="1">
    <location>
        <begin position="281"/>
        <end position="304"/>
    </location>
</feature>
<dbReference type="InterPro" id="IPR013536">
    <property type="entry name" value="WLM_dom"/>
</dbReference>
<dbReference type="Proteomes" id="UP000241890">
    <property type="component" value="Unassembled WGS sequence"/>
</dbReference>
<dbReference type="OrthoDB" id="49605at2759"/>
<name>A0A2R5GUV4_9STRA</name>
<dbReference type="SMART" id="SM00580">
    <property type="entry name" value="PUG"/>
    <property type="match status" value="1"/>
</dbReference>